<proteinExistence type="predicted"/>
<keyword evidence="4" id="KW-1185">Reference proteome</keyword>
<feature type="compositionally biased region" description="Pro residues" evidence="1">
    <location>
        <begin position="7"/>
        <end position="18"/>
    </location>
</feature>
<evidence type="ECO:0000256" key="1">
    <source>
        <dbReference type="SAM" id="MobiDB-lite"/>
    </source>
</evidence>
<accession>A0A853ACD8</accession>
<evidence type="ECO:0000313" key="4">
    <source>
        <dbReference type="Proteomes" id="UP000567795"/>
    </source>
</evidence>
<dbReference type="Proteomes" id="UP000567795">
    <property type="component" value="Unassembled WGS sequence"/>
</dbReference>
<dbReference type="Gene3D" id="3.90.25.10">
    <property type="entry name" value="UDP-galactose 4-epimerase, domain 1"/>
    <property type="match status" value="1"/>
</dbReference>
<dbReference type="PANTHER" id="PTHR43162:SF1">
    <property type="entry name" value="PRESTALK A DIFFERENTIATION PROTEIN A"/>
    <property type="match status" value="1"/>
</dbReference>
<dbReference type="EMBL" id="JACBZD010000002">
    <property type="protein sequence ID" value="NYI08211.1"/>
    <property type="molecule type" value="Genomic_DNA"/>
</dbReference>
<evidence type="ECO:0000259" key="2">
    <source>
        <dbReference type="Pfam" id="PF05368"/>
    </source>
</evidence>
<name>A0A853ACD8_9ACTN</name>
<dbReference type="RefSeq" id="WP_179817067.1">
    <property type="nucleotide sequence ID" value="NZ_JACBZD010000002.1"/>
</dbReference>
<feature type="compositionally biased region" description="Basic and acidic residues" evidence="1">
    <location>
        <begin position="61"/>
        <end position="72"/>
    </location>
</feature>
<gene>
    <name evidence="3" type="ORF">FHU37_005240</name>
</gene>
<dbReference type="InterPro" id="IPR051604">
    <property type="entry name" value="Ergot_Alk_Oxidoreductase"/>
</dbReference>
<evidence type="ECO:0000313" key="3">
    <source>
        <dbReference type="EMBL" id="NYI08211.1"/>
    </source>
</evidence>
<dbReference type="SUPFAM" id="SSF51735">
    <property type="entry name" value="NAD(P)-binding Rossmann-fold domains"/>
    <property type="match status" value="1"/>
</dbReference>
<dbReference type="PANTHER" id="PTHR43162">
    <property type="match status" value="1"/>
</dbReference>
<protein>
    <submittedName>
        <fullName evidence="3">Uncharacterized protein YbjT (DUF2867 family)</fullName>
    </submittedName>
</protein>
<feature type="domain" description="NmrA-like" evidence="2">
    <location>
        <begin position="29"/>
        <end position="274"/>
    </location>
</feature>
<organism evidence="3 4">
    <name type="scientific">Allostreptomyces psammosilenae</name>
    <dbReference type="NCBI Taxonomy" id="1892865"/>
    <lineage>
        <taxon>Bacteria</taxon>
        <taxon>Bacillati</taxon>
        <taxon>Actinomycetota</taxon>
        <taxon>Actinomycetes</taxon>
        <taxon>Kitasatosporales</taxon>
        <taxon>Streptomycetaceae</taxon>
        <taxon>Allostreptomyces</taxon>
    </lineage>
</organism>
<reference evidence="3 4" key="1">
    <citation type="submission" date="2020-07" db="EMBL/GenBank/DDBJ databases">
        <title>Sequencing the genomes of 1000 actinobacteria strains.</title>
        <authorList>
            <person name="Klenk H.-P."/>
        </authorList>
    </citation>
    <scope>NUCLEOTIDE SEQUENCE [LARGE SCALE GENOMIC DNA]</scope>
    <source>
        <strain evidence="3 4">DSM 42178</strain>
    </source>
</reference>
<dbReference type="Pfam" id="PF05368">
    <property type="entry name" value="NmrA"/>
    <property type="match status" value="1"/>
</dbReference>
<dbReference type="InterPro" id="IPR008030">
    <property type="entry name" value="NmrA-like"/>
</dbReference>
<dbReference type="Gene3D" id="3.40.50.720">
    <property type="entry name" value="NAD(P)-binding Rossmann-like Domain"/>
    <property type="match status" value="1"/>
</dbReference>
<dbReference type="InterPro" id="IPR036291">
    <property type="entry name" value="NAD(P)-bd_dom_sf"/>
</dbReference>
<sequence>MSERQPSLPPAEPAPWSAPQPGSAHGSPTVLVTGGTGTTGSRVVRMLREEAPSARVRLASRHPDPDGERADPGVEAVRFDWRDPLTHAAALRGADRVYLVAPVAEADPAPLVETFLHAARRAGVRRVVALSSSAVAEGAPGLGRVHRMVRELFPDGWTVLRPSWFMQNFLGDHPLAEGIRRDGTMVTATGAGRLPFVDAEDIAAVAVRALLDDAPHNTAHLVTGPEALDYGTAAEIISRVSGRPVRHQPVSVAERAARYVAGGYPADFAAALAELDAAIRDGLQEEVSDVVRRLTGRPPRSFAAFAQAHRDAWRAPVGADGRGPAS</sequence>
<feature type="region of interest" description="Disordered" evidence="1">
    <location>
        <begin position="1"/>
        <end position="72"/>
    </location>
</feature>
<dbReference type="AlphaFoldDB" id="A0A853ACD8"/>
<comment type="caution">
    <text evidence="3">The sequence shown here is derived from an EMBL/GenBank/DDBJ whole genome shotgun (WGS) entry which is preliminary data.</text>
</comment>